<comment type="similarity">
    <text evidence="2">Belongs to the complex I subunit 4L family.</text>
</comment>
<accession>A0A343A8R7</accession>
<dbReference type="AlphaFoldDB" id="A0A343A8R7"/>
<feature type="transmembrane region" description="Helical" evidence="10">
    <location>
        <begin position="54"/>
        <end position="79"/>
    </location>
</feature>
<evidence type="ECO:0000256" key="9">
    <source>
        <dbReference type="ARBA" id="ARBA00031586"/>
    </source>
</evidence>
<dbReference type="Gene3D" id="1.10.287.3510">
    <property type="match status" value="1"/>
</dbReference>
<keyword evidence="5" id="KW-1278">Translocase</keyword>
<evidence type="ECO:0000256" key="10">
    <source>
        <dbReference type="SAM" id="Phobius"/>
    </source>
</evidence>
<keyword evidence="7" id="KW-0520">NAD</keyword>
<evidence type="ECO:0000256" key="8">
    <source>
        <dbReference type="ARBA" id="ARBA00023136"/>
    </source>
</evidence>
<name>A0A343A8R7_9ANNE</name>
<keyword evidence="6 10" id="KW-1133">Transmembrane helix</keyword>
<geneLocation type="mitochondrion" evidence="11"/>
<dbReference type="RefSeq" id="YP_009331664.1">
    <property type="nucleotide sequence ID" value="NC_032361.1"/>
</dbReference>
<evidence type="ECO:0000256" key="7">
    <source>
        <dbReference type="ARBA" id="ARBA00023027"/>
    </source>
</evidence>
<dbReference type="GO" id="GO:0016020">
    <property type="term" value="C:membrane"/>
    <property type="evidence" value="ECO:0007669"/>
    <property type="project" value="UniProtKB-SubCell"/>
</dbReference>
<evidence type="ECO:0000256" key="1">
    <source>
        <dbReference type="ARBA" id="ARBA00004141"/>
    </source>
</evidence>
<evidence type="ECO:0000256" key="5">
    <source>
        <dbReference type="ARBA" id="ARBA00022967"/>
    </source>
</evidence>
<dbReference type="CTD" id="4539"/>
<dbReference type="Pfam" id="PF00420">
    <property type="entry name" value="Oxidored_q2"/>
    <property type="match status" value="1"/>
</dbReference>
<keyword evidence="8 10" id="KW-0472">Membrane</keyword>
<protein>
    <recommendedName>
        <fullName evidence="3">NADH-ubiquinone oxidoreductase chain 4L</fullName>
    </recommendedName>
    <alternativeName>
        <fullName evidence="9">NADH dehydrogenase subunit 4L</fullName>
    </alternativeName>
</protein>
<dbReference type="EMBL" id="KX462988">
    <property type="protein sequence ID" value="APG32417.1"/>
    <property type="molecule type" value="Genomic_DNA"/>
</dbReference>
<organism evidence="11">
    <name type="scientific">Paraleonnates uschakovi</name>
    <dbReference type="NCBI Taxonomy" id="1922336"/>
    <lineage>
        <taxon>Eukaryota</taxon>
        <taxon>Metazoa</taxon>
        <taxon>Spiralia</taxon>
        <taxon>Lophotrochozoa</taxon>
        <taxon>Annelida</taxon>
        <taxon>Polychaeta</taxon>
        <taxon>Errantia</taxon>
        <taxon>Phyllodocida</taxon>
        <taxon>Nereididae</taxon>
        <taxon>Paraleonnates</taxon>
    </lineage>
</organism>
<proteinExistence type="inferred from homology"/>
<evidence type="ECO:0000256" key="2">
    <source>
        <dbReference type="ARBA" id="ARBA00010519"/>
    </source>
</evidence>
<reference evidence="11" key="1">
    <citation type="journal article" date="2016" name="Mitochondrial DNA Part B Resour">
        <title>Complete mitochondrial genome sequence of the giant mud worm Paraleonnates uschakovi Khlebovich &amp; Wu, 1962 (Polychaeta: Nereididae).</title>
        <authorList>
            <person name="Park T."/>
            <person name="Lee S.-H."/>
            <person name="Kim W."/>
        </authorList>
    </citation>
    <scope>NUCLEOTIDE SEQUENCE</scope>
</reference>
<evidence type="ECO:0000313" key="11">
    <source>
        <dbReference type="EMBL" id="APG32417.1"/>
    </source>
</evidence>
<dbReference type="InterPro" id="IPR039428">
    <property type="entry name" value="NUOK/Mnh_C1-like"/>
</dbReference>
<keyword evidence="11" id="KW-0496">Mitochondrion</keyword>
<comment type="subcellular location">
    <subcellularLocation>
        <location evidence="1">Membrane</location>
        <topology evidence="1">Multi-pass membrane protein</topology>
    </subcellularLocation>
</comment>
<gene>
    <name evidence="11" type="primary">ND4L</name>
</gene>
<keyword evidence="4 10" id="KW-0812">Transmembrane</keyword>
<evidence type="ECO:0000256" key="4">
    <source>
        <dbReference type="ARBA" id="ARBA00022692"/>
    </source>
</evidence>
<feature type="transmembrane region" description="Helical" evidence="10">
    <location>
        <begin position="27"/>
        <end position="48"/>
    </location>
</feature>
<feature type="transmembrane region" description="Helical" evidence="10">
    <location>
        <begin position="6"/>
        <end position="22"/>
    </location>
</feature>
<evidence type="ECO:0000256" key="6">
    <source>
        <dbReference type="ARBA" id="ARBA00022989"/>
    </source>
</evidence>
<evidence type="ECO:0000256" key="3">
    <source>
        <dbReference type="ARBA" id="ARBA00016612"/>
    </source>
</evidence>
<dbReference type="GeneID" id="30684397"/>
<sequence>MTTTFTSVTPILVLIMLICTVMQRKHLLMALLALEGAILTLILLMISLNQAMEGMAILSTLTFGACGASIGLACMVAMARSYGNDLIGSLSINKC</sequence>